<feature type="region of interest" description="Disordered" evidence="5">
    <location>
        <begin position="520"/>
        <end position="541"/>
    </location>
</feature>
<dbReference type="Pfam" id="PF00324">
    <property type="entry name" value="AA_permease"/>
    <property type="match status" value="1"/>
</dbReference>
<feature type="transmembrane region" description="Helical" evidence="6">
    <location>
        <begin position="52"/>
        <end position="72"/>
    </location>
</feature>
<dbReference type="Pfam" id="PF03522">
    <property type="entry name" value="SLC12"/>
    <property type="match status" value="1"/>
</dbReference>
<keyword evidence="2 6" id="KW-0812">Transmembrane</keyword>
<feature type="transmembrane region" description="Helical" evidence="6">
    <location>
        <begin position="176"/>
        <end position="200"/>
    </location>
</feature>
<evidence type="ECO:0000256" key="2">
    <source>
        <dbReference type="ARBA" id="ARBA00022692"/>
    </source>
</evidence>
<dbReference type="WBParaSite" id="ACRNAN_scaffold6087.g23849.t1">
    <property type="protein sequence ID" value="ACRNAN_scaffold6087.g23849.t1"/>
    <property type="gene ID" value="ACRNAN_scaffold6087.g23849"/>
</dbReference>
<evidence type="ECO:0000256" key="7">
    <source>
        <dbReference type="SAM" id="SignalP"/>
    </source>
</evidence>
<protein>
    <submittedName>
        <fullName evidence="11">Uncharacterized protein</fullName>
    </submittedName>
</protein>
<feature type="chain" id="PRO_5037204777" evidence="7">
    <location>
        <begin position="18"/>
        <end position="810"/>
    </location>
</feature>
<evidence type="ECO:0000256" key="5">
    <source>
        <dbReference type="SAM" id="MobiDB-lite"/>
    </source>
</evidence>
<feature type="compositionally biased region" description="Basic and acidic residues" evidence="5">
    <location>
        <begin position="580"/>
        <end position="597"/>
    </location>
</feature>
<dbReference type="InterPro" id="IPR004841">
    <property type="entry name" value="AA-permease/SLC12A_dom"/>
</dbReference>
<evidence type="ECO:0000313" key="11">
    <source>
        <dbReference type="WBParaSite" id="ACRNAN_scaffold6087.g23849.t1"/>
    </source>
</evidence>
<evidence type="ECO:0000256" key="3">
    <source>
        <dbReference type="ARBA" id="ARBA00022989"/>
    </source>
</evidence>
<feature type="signal peptide" evidence="7">
    <location>
        <begin position="1"/>
        <end position="17"/>
    </location>
</feature>
<evidence type="ECO:0000259" key="9">
    <source>
        <dbReference type="Pfam" id="PF03522"/>
    </source>
</evidence>
<dbReference type="GO" id="GO:0055078">
    <property type="term" value="P:sodium ion homeostasis"/>
    <property type="evidence" value="ECO:0007669"/>
    <property type="project" value="TreeGrafter"/>
</dbReference>
<feature type="compositionally biased region" description="Polar residues" evidence="5">
    <location>
        <begin position="520"/>
        <end position="534"/>
    </location>
</feature>
<feature type="region of interest" description="Disordered" evidence="5">
    <location>
        <begin position="580"/>
        <end position="608"/>
    </location>
</feature>
<dbReference type="GO" id="GO:0008511">
    <property type="term" value="F:sodium:potassium:chloride symporter activity"/>
    <property type="evidence" value="ECO:0007669"/>
    <property type="project" value="TreeGrafter"/>
</dbReference>
<dbReference type="Gene3D" id="1.20.1740.10">
    <property type="entry name" value="Amino acid/polyamine transporter I"/>
    <property type="match status" value="1"/>
</dbReference>
<dbReference type="GO" id="GO:1990573">
    <property type="term" value="P:potassium ion import across plasma membrane"/>
    <property type="evidence" value="ECO:0007669"/>
    <property type="project" value="TreeGrafter"/>
</dbReference>
<evidence type="ECO:0000256" key="4">
    <source>
        <dbReference type="ARBA" id="ARBA00023136"/>
    </source>
</evidence>
<dbReference type="GO" id="GO:0016020">
    <property type="term" value="C:membrane"/>
    <property type="evidence" value="ECO:0007669"/>
    <property type="project" value="UniProtKB-SubCell"/>
</dbReference>
<organism evidence="10 11">
    <name type="scientific">Acrobeloides nanus</name>
    <dbReference type="NCBI Taxonomy" id="290746"/>
    <lineage>
        <taxon>Eukaryota</taxon>
        <taxon>Metazoa</taxon>
        <taxon>Ecdysozoa</taxon>
        <taxon>Nematoda</taxon>
        <taxon>Chromadorea</taxon>
        <taxon>Rhabditida</taxon>
        <taxon>Tylenchina</taxon>
        <taxon>Cephalobomorpha</taxon>
        <taxon>Cephaloboidea</taxon>
        <taxon>Cephalobidae</taxon>
        <taxon>Acrobeloides</taxon>
    </lineage>
</organism>
<evidence type="ECO:0000256" key="1">
    <source>
        <dbReference type="ARBA" id="ARBA00004141"/>
    </source>
</evidence>
<feature type="domain" description="Amino acid permease/ SLC12A" evidence="8">
    <location>
        <begin position="3"/>
        <end position="370"/>
    </location>
</feature>
<keyword evidence="3 6" id="KW-1133">Transmembrane helix</keyword>
<feature type="transmembrane region" description="Helical" evidence="6">
    <location>
        <begin position="84"/>
        <end position="105"/>
    </location>
</feature>
<reference evidence="11" key="1">
    <citation type="submission" date="2022-11" db="UniProtKB">
        <authorList>
            <consortium name="WormBaseParasite"/>
        </authorList>
    </citation>
    <scope>IDENTIFICATION</scope>
</reference>
<dbReference type="GO" id="GO:0055075">
    <property type="term" value="P:potassium ion homeostasis"/>
    <property type="evidence" value="ECO:0007669"/>
    <property type="project" value="TreeGrafter"/>
</dbReference>
<proteinExistence type="predicted"/>
<dbReference type="InterPro" id="IPR018491">
    <property type="entry name" value="SLC12_C"/>
</dbReference>
<keyword evidence="10" id="KW-1185">Reference proteome</keyword>
<sequence>MGLLVILLLSLVDYYVGTFITPTNQEQLKRGLTGYSVATLKENLLPAFRDGYNFFAVFSIYFPATTGIMAGANISGDLKDPQRAIPLGTLLAIFVTTLIYLGTVWTTGFTCLRDADGDNIPQLLNDTLTYSGISEIVTEHYTPNPIQEYVVPDCAFNGTCPYGLMNFFQVMELSSLWGPLITAGIFAATLSSALASLVSAPKIFQAVCKDRLFPYIGYFEKGYGRNDEPRRAYALTFVISMLMCLIGDLNLIAPIISNFYLCAYALINYACFDNSFVHSPGFRPGFRFYNMWVSLFGALLCVNVMFIISWLMALLTFFFFSLLFFYISRRKPDVNWGSSTQAHNYRNALQGVIKLDHTDEHVKNYRPQILVLTGHPAARPSLVDFFYNITKGKSLMICGYILPYPPSNSVFATINQLNETVREWLKRRNVKSLFDCTADPSLRSGVQSMLQLSGIGKLRPNILAMGYKNDWANKGENGLAELNNYFGVIQDAFDNNMGVAILRNSSGGFDYSDAMINEQDSLTGSPGKTLTVPGTTREGLTGKRRAASDLIEKVGEIAEEAARSPDEQPPLSILNEYMEGEHESEDFKNEEKDEKRRLAPNGPSNQKTEKAMLASINRFQQKVKGAIIDVWWLYDDGGLALLVPYLLSQPKSYLENANLRVFTISTSVSGMEQEKRNMAALLSKFRIGFSDVTVISDIAREPQRETLDEFSDLVRPFRRKTTEGEECEDGLISDAEWSAQRNKGKRQLRIAELLRSHSTDANLIVLSLPVPRKGLVSSALYMSWLEIMTRNLPPVLLVRGNQSSVLTFYS</sequence>
<dbReference type="PANTHER" id="PTHR11827:SF103">
    <property type="entry name" value="SODIUM CHLORIDE COTRANSPORTER 69, ISOFORM E"/>
    <property type="match status" value="1"/>
</dbReference>
<dbReference type="GO" id="GO:0055064">
    <property type="term" value="P:chloride ion homeostasis"/>
    <property type="evidence" value="ECO:0007669"/>
    <property type="project" value="TreeGrafter"/>
</dbReference>
<dbReference type="PANTHER" id="PTHR11827">
    <property type="entry name" value="SOLUTE CARRIER FAMILY 12, CATION COTRANSPORTERS"/>
    <property type="match status" value="1"/>
</dbReference>
<accession>A0A914E877</accession>
<evidence type="ECO:0000313" key="10">
    <source>
        <dbReference type="Proteomes" id="UP000887540"/>
    </source>
</evidence>
<evidence type="ECO:0000259" key="8">
    <source>
        <dbReference type="Pfam" id="PF00324"/>
    </source>
</evidence>
<comment type="subcellular location">
    <subcellularLocation>
        <location evidence="1">Membrane</location>
        <topology evidence="1">Multi-pass membrane protein</topology>
    </subcellularLocation>
</comment>
<feature type="transmembrane region" description="Helical" evidence="6">
    <location>
        <begin position="232"/>
        <end position="249"/>
    </location>
</feature>
<dbReference type="AlphaFoldDB" id="A0A914E877"/>
<dbReference type="GO" id="GO:0006884">
    <property type="term" value="P:cell volume homeostasis"/>
    <property type="evidence" value="ECO:0007669"/>
    <property type="project" value="TreeGrafter"/>
</dbReference>
<keyword evidence="7" id="KW-0732">Signal</keyword>
<dbReference type="InterPro" id="IPR004842">
    <property type="entry name" value="SLC12A_fam"/>
</dbReference>
<feature type="transmembrane region" description="Helical" evidence="6">
    <location>
        <begin position="293"/>
        <end position="326"/>
    </location>
</feature>
<name>A0A914E877_9BILA</name>
<feature type="domain" description="SLC12A transporter C-terminal" evidence="9">
    <location>
        <begin position="379"/>
        <end position="810"/>
    </location>
</feature>
<dbReference type="Proteomes" id="UP000887540">
    <property type="component" value="Unplaced"/>
</dbReference>
<keyword evidence="4 6" id="KW-0472">Membrane</keyword>
<evidence type="ECO:0000256" key="6">
    <source>
        <dbReference type="SAM" id="Phobius"/>
    </source>
</evidence>